<keyword evidence="1" id="KW-0812">Transmembrane</keyword>
<feature type="transmembrane region" description="Helical" evidence="1">
    <location>
        <begin position="9"/>
        <end position="30"/>
    </location>
</feature>
<dbReference type="EMBL" id="PVNS01000016">
    <property type="protein sequence ID" value="PRO64452.1"/>
    <property type="molecule type" value="Genomic_DNA"/>
</dbReference>
<dbReference type="InterPro" id="IPR053150">
    <property type="entry name" value="Teicoplanin_resist-assoc"/>
</dbReference>
<reference evidence="3 4" key="1">
    <citation type="submission" date="2018-03" db="EMBL/GenBank/DDBJ databases">
        <title>Bacillus urumqiensis sp. nov., a moderately haloalkaliphilic bacterium isolated from a salt lake.</title>
        <authorList>
            <person name="Zhao B."/>
            <person name="Liao Z."/>
        </authorList>
    </citation>
    <scope>NUCLEOTIDE SEQUENCE [LARGE SCALE GENOMIC DNA]</scope>
    <source>
        <strain evidence="3 4">BZ-SZ-XJ18</strain>
    </source>
</reference>
<dbReference type="OrthoDB" id="4822551at2"/>
<dbReference type="Proteomes" id="UP000243650">
    <property type="component" value="Unassembled WGS sequence"/>
</dbReference>
<keyword evidence="1" id="KW-1133">Transmembrane helix</keyword>
<proteinExistence type="predicted"/>
<name>A0A2P6MDT9_ALKUR</name>
<evidence type="ECO:0000259" key="2">
    <source>
        <dbReference type="Pfam" id="PF04892"/>
    </source>
</evidence>
<dbReference type="InterPro" id="IPR006976">
    <property type="entry name" value="VanZ-like"/>
</dbReference>
<keyword evidence="1" id="KW-0472">Membrane</keyword>
<feature type="domain" description="VanZ-like" evidence="2">
    <location>
        <begin position="15"/>
        <end position="143"/>
    </location>
</feature>
<gene>
    <name evidence="3" type="ORF">C6I21_14730</name>
</gene>
<feature type="transmembrane region" description="Helical" evidence="1">
    <location>
        <begin position="68"/>
        <end position="89"/>
    </location>
</feature>
<dbReference type="PANTHER" id="PTHR36834">
    <property type="entry name" value="MEMBRANE PROTEIN-RELATED"/>
    <property type="match status" value="1"/>
</dbReference>
<comment type="caution">
    <text evidence="3">The sequence shown here is derived from an EMBL/GenBank/DDBJ whole genome shotgun (WGS) entry which is preliminary data.</text>
</comment>
<sequence>MFMKRAPTYILTFLFALYLAGVLYVVFFAWNYGSSLGAGGPGGRNVNLEVWKSIHTIAVYSPGIRDPLVILGGNILMFTPFGFLLYFLLNQTGLRSFIIVSAGACCFSVFIEVNQYVFTYRVANIDDVLLNTAGALIGWLAAACLNRVMKGR</sequence>
<protein>
    <submittedName>
        <fullName evidence="3">VanZ family protein</fullName>
    </submittedName>
</protein>
<feature type="transmembrane region" description="Helical" evidence="1">
    <location>
        <begin position="129"/>
        <end position="149"/>
    </location>
</feature>
<evidence type="ECO:0000256" key="1">
    <source>
        <dbReference type="SAM" id="Phobius"/>
    </source>
</evidence>
<keyword evidence="4" id="KW-1185">Reference proteome</keyword>
<organism evidence="3 4">
    <name type="scientific">Alkalicoccus urumqiensis</name>
    <name type="common">Bacillus urumqiensis</name>
    <dbReference type="NCBI Taxonomy" id="1548213"/>
    <lineage>
        <taxon>Bacteria</taxon>
        <taxon>Bacillati</taxon>
        <taxon>Bacillota</taxon>
        <taxon>Bacilli</taxon>
        <taxon>Bacillales</taxon>
        <taxon>Bacillaceae</taxon>
        <taxon>Alkalicoccus</taxon>
    </lineage>
</organism>
<dbReference type="PANTHER" id="PTHR36834:SF1">
    <property type="entry name" value="INTEGRAL MEMBRANE PROTEIN"/>
    <property type="match status" value="1"/>
</dbReference>
<dbReference type="Pfam" id="PF04892">
    <property type="entry name" value="VanZ"/>
    <property type="match status" value="1"/>
</dbReference>
<dbReference type="AlphaFoldDB" id="A0A2P6MDT9"/>
<feature type="transmembrane region" description="Helical" evidence="1">
    <location>
        <begin position="96"/>
        <end position="117"/>
    </location>
</feature>
<evidence type="ECO:0000313" key="4">
    <source>
        <dbReference type="Proteomes" id="UP000243650"/>
    </source>
</evidence>
<accession>A0A2P6MDT9</accession>
<evidence type="ECO:0000313" key="3">
    <source>
        <dbReference type="EMBL" id="PRO64452.1"/>
    </source>
</evidence>